<sequence>MLHNMSPGELKKHFLSLTCIRERKALVESLSEKLKDLGKDNQPPDYIEVKNCMYEHLLAVEYERTMILQKKILTASDASRPSSSVAFPDPHLSQ</sequence>
<organism evidence="2 3">
    <name type="scientific">Araneus ventricosus</name>
    <name type="common">Orbweaver spider</name>
    <name type="synonym">Epeira ventricosa</name>
    <dbReference type="NCBI Taxonomy" id="182803"/>
    <lineage>
        <taxon>Eukaryota</taxon>
        <taxon>Metazoa</taxon>
        <taxon>Ecdysozoa</taxon>
        <taxon>Arthropoda</taxon>
        <taxon>Chelicerata</taxon>
        <taxon>Arachnida</taxon>
        <taxon>Araneae</taxon>
        <taxon>Araneomorphae</taxon>
        <taxon>Entelegynae</taxon>
        <taxon>Araneoidea</taxon>
        <taxon>Araneidae</taxon>
        <taxon>Araneus</taxon>
    </lineage>
</organism>
<protein>
    <submittedName>
        <fullName evidence="2">Uncharacterized protein</fullName>
    </submittedName>
</protein>
<evidence type="ECO:0000256" key="1">
    <source>
        <dbReference type="SAM" id="MobiDB-lite"/>
    </source>
</evidence>
<proteinExistence type="predicted"/>
<dbReference type="Proteomes" id="UP000499080">
    <property type="component" value="Unassembled WGS sequence"/>
</dbReference>
<accession>A0A4Y2N822</accession>
<feature type="region of interest" description="Disordered" evidence="1">
    <location>
        <begin position="75"/>
        <end position="94"/>
    </location>
</feature>
<reference evidence="2 3" key="1">
    <citation type="journal article" date="2019" name="Sci. Rep.">
        <title>Orb-weaving spider Araneus ventricosus genome elucidates the spidroin gene catalogue.</title>
        <authorList>
            <person name="Kono N."/>
            <person name="Nakamura H."/>
            <person name="Ohtoshi R."/>
            <person name="Moran D.A.P."/>
            <person name="Shinohara A."/>
            <person name="Yoshida Y."/>
            <person name="Fujiwara M."/>
            <person name="Mori M."/>
            <person name="Tomita M."/>
            <person name="Arakawa K."/>
        </authorList>
    </citation>
    <scope>NUCLEOTIDE SEQUENCE [LARGE SCALE GENOMIC DNA]</scope>
</reference>
<gene>
    <name evidence="2" type="ORF">AVEN_92852_1</name>
</gene>
<evidence type="ECO:0000313" key="3">
    <source>
        <dbReference type="Proteomes" id="UP000499080"/>
    </source>
</evidence>
<dbReference type="EMBL" id="BGPR01008593">
    <property type="protein sequence ID" value="GBN34800.1"/>
    <property type="molecule type" value="Genomic_DNA"/>
</dbReference>
<feature type="compositionally biased region" description="Polar residues" evidence="1">
    <location>
        <begin position="76"/>
        <end position="85"/>
    </location>
</feature>
<name>A0A4Y2N822_ARAVE</name>
<keyword evidence="3" id="KW-1185">Reference proteome</keyword>
<dbReference type="AlphaFoldDB" id="A0A4Y2N822"/>
<comment type="caution">
    <text evidence="2">The sequence shown here is derived from an EMBL/GenBank/DDBJ whole genome shotgun (WGS) entry which is preliminary data.</text>
</comment>
<evidence type="ECO:0000313" key="2">
    <source>
        <dbReference type="EMBL" id="GBN34800.1"/>
    </source>
</evidence>